<proteinExistence type="predicted"/>
<organism evidence="4 5">
    <name type="scientific">Elusimicrobium minutum (strain Pei191)</name>
    <dbReference type="NCBI Taxonomy" id="445932"/>
    <lineage>
        <taxon>Bacteria</taxon>
        <taxon>Pseudomonadati</taxon>
        <taxon>Elusimicrobiota</taxon>
        <taxon>Elusimicrobia</taxon>
        <taxon>Elusimicrobiales</taxon>
        <taxon>Elusimicrobiaceae</taxon>
        <taxon>Elusimicrobium</taxon>
    </lineage>
</organism>
<evidence type="ECO:0000313" key="4">
    <source>
        <dbReference type="EMBL" id="ACC98763.1"/>
    </source>
</evidence>
<reference evidence="4 5" key="1">
    <citation type="journal article" date="2009" name="Appl. Environ. Microbiol.">
        <title>Genomic analysis of 'Elusimicrobium minutum,' the first cultivated representative of the phylum 'Elusimicrobia' (formerly termite group 1).</title>
        <authorList>
            <person name="Herlemann D.P.R."/>
            <person name="Geissinger O."/>
            <person name="Ikeda-Ohtsubo W."/>
            <person name="Kunin V."/>
            <person name="Sun H."/>
            <person name="Lapidus A."/>
            <person name="Hugenholtz P."/>
            <person name="Brune A."/>
        </authorList>
    </citation>
    <scope>NUCLEOTIDE SEQUENCE [LARGE SCALE GENOMIC DNA]</scope>
    <source>
        <strain evidence="4 5">Pei191</strain>
    </source>
</reference>
<dbReference type="KEGG" id="emi:Emin_1213"/>
<dbReference type="EMBL" id="CP001055">
    <property type="protein sequence ID" value="ACC98763.1"/>
    <property type="molecule type" value="Genomic_DNA"/>
</dbReference>
<dbReference type="STRING" id="445932.Emin_1213"/>
<dbReference type="OrthoDB" id="9798386at2"/>
<dbReference type="RefSeq" id="WP_012415378.1">
    <property type="nucleotide sequence ID" value="NC_010644.1"/>
</dbReference>
<name>B2KE17_ELUMP</name>
<gene>
    <name evidence="4" type="ordered locus">Emin_1213</name>
</gene>
<evidence type="ECO:0000256" key="1">
    <source>
        <dbReference type="SAM" id="MobiDB-lite"/>
    </source>
</evidence>
<keyword evidence="2" id="KW-0732">Signal</keyword>
<evidence type="ECO:0000259" key="3">
    <source>
        <dbReference type="Pfam" id="PF13860"/>
    </source>
</evidence>
<dbReference type="Gene3D" id="2.60.40.4070">
    <property type="match status" value="3"/>
</dbReference>
<feature type="region of interest" description="Disordered" evidence="1">
    <location>
        <begin position="361"/>
        <end position="381"/>
    </location>
</feature>
<feature type="domain" description="FlgD/Vpr Ig-like" evidence="3">
    <location>
        <begin position="621"/>
        <end position="688"/>
    </location>
</feature>
<feature type="chain" id="PRO_5002778387" description="FlgD/Vpr Ig-like domain-containing protein" evidence="2">
    <location>
        <begin position="35"/>
        <end position="1397"/>
    </location>
</feature>
<feature type="signal peptide" evidence="2">
    <location>
        <begin position="1"/>
        <end position="34"/>
    </location>
</feature>
<dbReference type="InterPro" id="IPR025965">
    <property type="entry name" value="FlgD/Vpr_Ig-like"/>
</dbReference>
<evidence type="ECO:0000256" key="2">
    <source>
        <dbReference type="SAM" id="SignalP"/>
    </source>
</evidence>
<dbReference type="Proteomes" id="UP000001029">
    <property type="component" value="Chromosome"/>
</dbReference>
<dbReference type="Pfam" id="PF13860">
    <property type="entry name" value="FlgD_ig"/>
    <property type="match status" value="1"/>
</dbReference>
<protein>
    <recommendedName>
        <fullName evidence="3">FlgD/Vpr Ig-like domain-containing protein</fullName>
    </recommendedName>
</protein>
<keyword evidence="5" id="KW-1185">Reference proteome</keyword>
<dbReference type="HOGENOM" id="CLU_254533_0_0_0"/>
<evidence type="ECO:0000313" key="5">
    <source>
        <dbReference type="Proteomes" id="UP000001029"/>
    </source>
</evidence>
<sequence>MNSKKQNNYSTLFSGKKILIKIIFSLIFTTIFSAAATAQTAQISKVFTAYPTTGLTSPIYCDSQIPGQEVSFITTNSINPVGVIDPTINSALIEFDKPFNWTSASAASGTPLWSAGYRYPNHCLQLCVTVQCSTISDNVSPTPSYPIQTVRFEIFKFLEQSNPEDDKATPAIRTINLYPTGGVYRCGGYKINDPNSTNIYCDTGAGTPPALQTSCPHGAQVTASTTINDADNVLRFCAAWDGAYNFDSEFAKTNGTFGVRARIQTTFQPPVTISETPIEIDHVAVYPGQNQQPILIDVTNVHSVRTTATVVGNIEAVATEPYKIKYRLSKDANVTMRIFDSSATTPVDTSSTTALRRTLINDEPRLGEGSPDGGQLPNNPEVTATVEEEPFDGRDNTGRLLPPGNYLVAIKAQKSDEWGNDVSGEKTYDLTLDPLKLTDRVITGLNQMSTAYASISYLLTEAATVYFQVYTPGTTVSNVYIDTNPTTGAVAPTAAGTKPTVTGGVLVYENIEQKGKRNTVNTKWDGTCGMAGGCAFPTAIGGGAYDLGQYLPDGNYVYVIWAEIPYTGDTYTNAAGNVFYAVKTRMYHNGIIPIDRGNVDITIQPVKYSTMGSSPIAYGLDPFEFNYSISREAPTTVVVKNTANVVVKTIIKDQVQVAQQMNQFKWDGLDDYGRYPSPGTYSLEVTTRDPIFPDKVYSQTALFPIDIFRVVDVADTPLLGETNAFATLSYSLTKTQNVDIYIYDKSVSIPNDITATWPPVGLNLVTGEYNGNMPLKSYRGVKAGEGLTNTETWDGTNQADASPVADGQYPYIIIASSTAPGSIYYDGAFPVVSMSPQNPFVAGSSVGGYGSIYSSDRVTGFINVTRGGVYFVPASIKISGSTPKLYHSTEVVNNVPSYTIEFTVSRTAQVDIDILSRDGKDCYGNPIASNVSQPVCRTIKDSGFNQFGLQNIFEGNKAARVFWDGKDNFGNYVASGAYTVRLRANGYPLEVSNPSFVGSETYCYESPSIIGHRRCTTAELATPAGLCSDGSAAQVSGTAPNRILVCPSAYEATETRLLNANLFQIFDIYVEDIAERQQVGLFAYQTSVPMKVGIQIFKPGTYIKDYSTGEVANGSFVNSSCYENPAQGSPVCTPAQLLAPSSFCTASGTFASIEGSAPNRRITCSTSSSSSEKDLLVKAIVGMRPNLLSIEDVWDGKDFAMQDVPDGLYPFRFVSVTQGNTNHMDSFYGTIDDIRNIADWEKYANMQPTEFTVARGDGKFVCSDWEKSVIFFPNPMRSNKAYFEVTKIPVPGDMSVKIYNIAGDQIRTQNYSCVDNNNNTVTMGSSLRIQPDNGAQGGTAPTGDFTNLRNAELRCEWDKKNDHGRTVARGVYFGLVEFKATGGGKEHCQRVVKILIP</sequence>
<accession>B2KE17</accession>